<comment type="cofactor">
    <cofactor evidence="2">
        <name>Fe cation</name>
        <dbReference type="ChEBI" id="CHEBI:24875"/>
    </cofactor>
</comment>
<comment type="cofactor">
    <cofactor evidence="2">
        <name>Ni(2+)</name>
        <dbReference type="ChEBI" id="CHEBI:49786"/>
    </cofactor>
</comment>
<feature type="binding site" evidence="2">
    <location>
        <position position="56"/>
    </location>
    <ligand>
        <name>Fe cation</name>
        <dbReference type="ChEBI" id="CHEBI:24875"/>
    </ligand>
</feature>
<evidence type="ECO:0008006" key="5">
    <source>
        <dbReference type="Google" id="ProtNLM"/>
    </source>
</evidence>
<feature type="binding site" evidence="2">
    <location>
        <position position="404"/>
    </location>
    <ligand>
        <name>Ni(2+)</name>
        <dbReference type="ChEBI" id="CHEBI:49786"/>
    </ligand>
</feature>
<dbReference type="GO" id="GO:0008901">
    <property type="term" value="F:ferredoxin hydrogenase activity"/>
    <property type="evidence" value="ECO:0007669"/>
    <property type="project" value="InterPro"/>
</dbReference>
<evidence type="ECO:0000256" key="1">
    <source>
        <dbReference type="ARBA" id="ARBA00023002"/>
    </source>
</evidence>
<dbReference type="SUPFAM" id="SSF56762">
    <property type="entry name" value="HydB/Nqo4-like"/>
    <property type="match status" value="1"/>
</dbReference>
<evidence type="ECO:0000313" key="4">
    <source>
        <dbReference type="EMBL" id="HGQ36187.1"/>
    </source>
</evidence>
<organism evidence="3">
    <name type="scientific">Ignisphaera aggregans</name>
    <dbReference type="NCBI Taxonomy" id="334771"/>
    <lineage>
        <taxon>Archaea</taxon>
        <taxon>Thermoproteota</taxon>
        <taxon>Thermoprotei</taxon>
        <taxon>Desulfurococcales</taxon>
        <taxon>Desulfurococcaceae</taxon>
        <taxon>Ignisphaera</taxon>
    </lineage>
</organism>
<dbReference type="InterPro" id="IPR018194">
    <property type="entry name" value="Ni-dep_hyd_lsu_Ni_BS"/>
</dbReference>
<dbReference type="PANTHER" id="PTHR43600:SF4">
    <property type="entry name" value="CYTOSOLIC NIFE-HYDROGENASE, ALPHA SUBUNIT"/>
    <property type="match status" value="1"/>
</dbReference>
<accession>A0A7J3I904</accession>
<dbReference type="EMBL" id="DTAI01000201">
    <property type="protein sequence ID" value="HGN37228.1"/>
    <property type="molecule type" value="Genomic_DNA"/>
</dbReference>
<dbReference type="Gene3D" id="1.10.645.10">
    <property type="entry name" value="Cytochrome-c3 Hydrogenase, chain B"/>
    <property type="match status" value="1"/>
</dbReference>
<sequence length="422" mass="48460">MTRVEGEGEIIIIERDDVIESVIYRISESPRFFEYIVRGRDLQIVTDIVSRICGLCGVSYVYVASKAFEKCLEIDVAEEIENLRVALHLIERIKSHMIHLFYLNLPDLVYTRSSIEFSDRNPEISRDALRVIAWSRKAMELLGGRFHNVVNIKVGGVYRVPDRDGVKKLGKELADIIKSFTKFAEFYLSLRTEPENPQRLSTASIYSRGYPHTGDYISLNGSVYSVSEFYREISKYIQKSYSNALHYRIKGSKSYVVGPIARFNQFYNYLSKSIREFIELYGWKPPIENIFYGYVARIAETYEAVQQLEEFINNYKTINLDNEEPKKNIDHLVCEAAVEAPRGILYHRYTINENKKVIACDIVTPTAQNLAAIEDIALGILRGRKIDEKTISLARKIAIAFDPCLSCSVHAIPIKIIKAHNR</sequence>
<dbReference type="GO" id="GO:0016151">
    <property type="term" value="F:nickel cation binding"/>
    <property type="evidence" value="ECO:0007669"/>
    <property type="project" value="InterPro"/>
</dbReference>
<feature type="binding site" evidence="2">
    <location>
        <position position="407"/>
    </location>
    <ligand>
        <name>Fe cation</name>
        <dbReference type="ChEBI" id="CHEBI:24875"/>
    </ligand>
</feature>
<dbReference type="Pfam" id="PF00374">
    <property type="entry name" value="NiFeSe_Hases"/>
    <property type="match status" value="2"/>
</dbReference>
<evidence type="ECO:0000256" key="2">
    <source>
        <dbReference type="PIRSR" id="PIRSR601501-1"/>
    </source>
</evidence>
<keyword evidence="2" id="KW-0533">Nickel</keyword>
<evidence type="ECO:0000313" key="3">
    <source>
        <dbReference type="EMBL" id="HGN37228.1"/>
    </source>
</evidence>
<dbReference type="AlphaFoldDB" id="A0A7J3I904"/>
<dbReference type="InterPro" id="IPR001501">
    <property type="entry name" value="Ni-dep_hyd_lsu"/>
</dbReference>
<feature type="binding site" evidence="2">
    <location>
        <position position="56"/>
    </location>
    <ligand>
        <name>Ni(2+)</name>
        <dbReference type="ChEBI" id="CHEBI:49786"/>
    </ligand>
</feature>
<proteinExistence type="predicted"/>
<keyword evidence="2" id="KW-0408">Iron</keyword>
<dbReference type="PANTHER" id="PTHR43600">
    <property type="entry name" value="COENZYME F420 HYDROGENASE, SUBUNIT ALPHA"/>
    <property type="match status" value="1"/>
</dbReference>
<feature type="binding site" evidence="2">
    <location>
        <position position="34"/>
    </location>
    <ligand>
        <name>Mg(2+)</name>
        <dbReference type="ChEBI" id="CHEBI:18420"/>
    </ligand>
</feature>
<name>A0A7J3I904_9CREN</name>
<feature type="binding site" evidence="2">
    <location>
        <position position="362"/>
    </location>
    <ligand>
        <name>Mg(2+)</name>
        <dbReference type="ChEBI" id="CHEBI:18420"/>
    </ligand>
</feature>
<dbReference type="EMBL" id="DTCK01000037">
    <property type="protein sequence ID" value="HGQ36187.1"/>
    <property type="molecule type" value="Genomic_DNA"/>
</dbReference>
<feature type="binding site" evidence="2">
    <location>
        <position position="410"/>
    </location>
    <ligand>
        <name>Mg(2+)</name>
        <dbReference type="ChEBI" id="CHEBI:18420"/>
    </ligand>
</feature>
<keyword evidence="1" id="KW-0560">Oxidoreductase</keyword>
<keyword evidence="2" id="KW-0479">Metal-binding</keyword>
<comment type="caution">
    <text evidence="3">The sequence shown here is derived from an EMBL/GenBank/DDBJ whole genome shotgun (WGS) entry which is preliminary data.</text>
</comment>
<feature type="binding site" evidence="2">
    <location>
        <position position="53"/>
    </location>
    <ligand>
        <name>Ni(2+)</name>
        <dbReference type="ChEBI" id="CHEBI:49786"/>
    </ligand>
</feature>
<keyword evidence="2" id="KW-0460">Magnesium</keyword>
<dbReference type="PROSITE" id="PS00508">
    <property type="entry name" value="NI_HGENASE_L_2"/>
    <property type="match status" value="1"/>
</dbReference>
<dbReference type="InterPro" id="IPR029014">
    <property type="entry name" value="NiFe-Hase_large"/>
</dbReference>
<reference evidence="3" key="1">
    <citation type="journal article" date="2020" name="mSystems">
        <title>Genome- and Community-Level Interaction Insights into Carbon Utilization and Element Cycling Functions of Hydrothermarchaeota in Hydrothermal Sediment.</title>
        <authorList>
            <person name="Zhou Z."/>
            <person name="Liu Y."/>
            <person name="Xu W."/>
            <person name="Pan J."/>
            <person name="Luo Z.H."/>
            <person name="Li M."/>
        </authorList>
    </citation>
    <scope>NUCLEOTIDE SEQUENCE [LARGE SCALE GENOMIC DNA]</scope>
    <source>
        <strain evidence="3">SpSt-618</strain>
        <strain evidence="4">SpSt-667</strain>
    </source>
</reference>
<gene>
    <name evidence="3" type="ORF">ENT87_06745</name>
    <name evidence="4" type="ORF">ENU41_05875</name>
</gene>
<protein>
    <recommendedName>
        <fullName evidence="5">Ni/Fe hydrogenase subunit alpha</fullName>
    </recommendedName>
</protein>